<name>A0A803NL06_CANSA</name>
<dbReference type="PANTHER" id="PTHR31286">
    <property type="entry name" value="GLYCINE-RICH CELL WALL STRUCTURAL PROTEIN 1.8-LIKE"/>
    <property type="match status" value="1"/>
</dbReference>
<evidence type="ECO:0008006" key="3">
    <source>
        <dbReference type="Google" id="ProtNLM"/>
    </source>
</evidence>
<keyword evidence="2" id="KW-1185">Reference proteome</keyword>
<organism evidence="1 2">
    <name type="scientific">Cannabis sativa</name>
    <name type="common">Hemp</name>
    <name type="synonym">Marijuana</name>
    <dbReference type="NCBI Taxonomy" id="3483"/>
    <lineage>
        <taxon>Eukaryota</taxon>
        <taxon>Viridiplantae</taxon>
        <taxon>Streptophyta</taxon>
        <taxon>Embryophyta</taxon>
        <taxon>Tracheophyta</taxon>
        <taxon>Spermatophyta</taxon>
        <taxon>Magnoliopsida</taxon>
        <taxon>eudicotyledons</taxon>
        <taxon>Gunneridae</taxon>
        <taxon>Pentapetalae</taxon>
        <taxon>rosids</taxon>
        <taxon>fabids</taxon>
        <taxon>Rosales</taxon>
        <taxon>Cannabaceae</taxon>
        <taxon>Cannabis</taxon>
    </lineage>
</organism>
<proteinExistence type="predicted"/>
<dbReference type="EMBL" id="UZAU01000073">
    <property type="status" value="NOT_ANNOTATED_CDS"/>
    <property type="molecule type" value="Genomic_DNA"/>
</dbReference>
<accession>A0A803NL06</accession>
<reference evidence="1" key="2">
    <citation type="submission" date="2021-03" db="UniProtKB">
        <authorList>
            <consortium name="EnsemblPlants"/>
        </authorList>
    </citation>
    <scope>IDENTIFICATION</scope>
</reference>
<reference evidence="1" key="1">
    <citation type="submission" date="2018-11" db="EMBL/GenBank/DDBJ databases">
        <authorList>
            <person name="Grassa J C."/>
        </authorList>
    </citation>
    <scope>NUCLEOTIDE SEQUENCE [LARGE SCALE GENOMIC DNA]</scope>
</reference>
<dbReference type="AlphaFoldDB" id="A0A803NL06"/>
<evidence type="ECO:0000313" key="1">
    <source>
        <dbReference type="EnsemblPlants" id="cds.evm.model.01.2395"/>
    </source>
</evidence>
<dbReference type="Proteomes" id="UP000596661">
    <property type="component" value="Chromosome 1"/>
</dbReference>
<protein>
    <recommendedName>
        <fullName evidence="3">DUF4283 domain-containing protein</fullName>
    </recommendedName>
</protein>
<dbReference type="EnsemblPlants" id="evm.model.01.2395">
    <property type="protein sequence ID" value="cds.evm.model.01.2395"/>
    <property type="gene ID" value="evm.TU.01.2395"/>
</dbReference>
<dbReference type="PANTHER" id="PTHR31286:SF167">
    <property type="entry name" value="OS09G0268800 PROTEIN"/>
    <property type="match status" value="1"/>
</dbReference>
<dbReference type="Gramene" id="evm.model.01.2395">
    <property type="protein sequence ID" value="cds.evm.model.01.2395"/>
    <property type="gene ID" value="evm.TU.01.2395"/>
</dbReference>
<evidence type="ECO:0000313" key="2">
    <source>
        <dbReference type="Proteomes" id="UP000596661"/>
    </source>
</evidence>
<sequence>MAHTAKAPLITLLSTMRRPYFMTLMGRRVVEGQPWHFDHCLMVFANPEGLNILQPDQLRFVPFWVQIHSIPFEFRSPHLAQFVAKDLGDLIEIHKATLLEISGPFLRIRVLLDITKPIRRGRMPPALPFKDNIRALPKSFFKRDLFDMSNSIPLEEMNLRSSQHNQDLQEVVNQFLPPGNFSETQGQVDVQPRIDIPNTTSSILTSVGQSVVSSTPVSNFQSLLCAVSRVMMSDALVIVHMDKEKGVQLPATSIPITSVPIFQPRPLTIGGNSCTKRSYTRQDMPSSTSVRSFLKKACVGDSDVVVPNVEEDHVVPAGVAEQPRPEK</sequence>
<dbReference type="InterPro" id="IPR040256">
    <property type="entry name" value="At4g02000-like"/>
</dbReference>